<proteinExistence type="predicted"/>
<keyword evidence="4" id="KW-1185">Reference proteome</keyword>
<dbReference type="AlphaFoldDB" id="A0A6G0YK44"/>
<reference evidence="3 4" key="1">
    <citation type="submission" date="2019-08" db="EMBL/GenBank/DDBJ databases">
        <title>Whole genome of Aphis craccivora.</title>
        <authorList>
            <person name="Voronova N.V."/>
            <person name="Shulinski R.S."/>
            <person name="Bandarenka Y.V."/>
            <person name="Zhorov D.G."/>
            <person name="Warner D."/>
        </authorList>
    </citation>
    <scope>NUCLEOTIDE SEQUENCE [LARGE SCALE GENOMIC DNA]</scope>
    <source>
        <strain evidence="3">180601</strain>
        <tissue evidence="3">Whole Body</tissue>
    </source>
</reference>
<feature type="compositionally biased region" description="Pro residues" evidence="1">
    <location>
        <begin position="407"/>
        <end position="444"/>
    </location>
</feature>
<feature type="compositionally biased region" description="Pro residues" evidence="1">
    <location>
        <begin position="70"/>
        <end position="96"/>
    </location>
</feature>
<feature type="compositionally biased region" description="Polar residues" evidence="1">
    <location>
        <begin position="132"/>
        <end position="144"/>
    </location>
</feature>
<feature type="domain" description="WH2" evidence="2">
    <location>
        <begin position="112"/>
        <end position="129"/>
    </location>
</feature>
<dbReference type="GO" id="GO:0003779">
    <property type="term" value="F:actin binding"/>
    <property type="evidence" value="ECO:0007669"/>
    <property type="project" value="InterPro"/>
</dbReference>
<dbReference type="PROSITE" id="PS51082">
    <property type="entry name" value="WH2"/>
    <property type="match status" value="1"/>
</dbReference>
<comment type="caution">
    <text evidence="3">The sequence shown here is derived from an EMBL/GenBank/DDBJ whole genome shotgun (WGS) entry which is preliminary data.</text>
</comment>
<evidence type="ECO:0000313" key="3">
    <source>
        <dbReference type="EMBL" id="KAF0757447.1"/>
    </source>
</evidence>
<name>A0A6G0YK44_APHCR</name>
<dbReference type="EMBL" id="VUJU01003574">
    <property type="protein sequence ID" value="KAF0757447.1"/>
    <property type="molecule type" value="Genomic_DNA"/>
</dbReference>
<dbReference type="InterPro" id="IPR003124">
    <property type="entry name" value="WH2_dom"/>
</dbReference>
<feature type="compositionally biased region" description="Polar residues" evidence="1">
    <location>
        <begin position="275"/>
        <end position="284"/>
    </location>
</feature>
<feature type="compositionally biased region" description="Polar residues" evidence="1">
    <location>
        <begin position="249"/>
        <end position="263"/>
    </location>
</feature>
<feature type="region of interest" description="Disordered" evidence="1">
    <location>
        <begin position="1"/>
        <end position="31"/>
    </location>
</feature>
<evidence type="ECO:0000313" key="4">
    <source>
        <dbReference type="Proteomes" id="UP000478052"/>
    </source>
</evidence>
<feature type="compositionally biased region" description="Polar residues" evidence="1">
    <location>
        <begin position="357"/>
        <end position="385"/>
    </location>
</feature>
<dbReference type="Proteomes" id="UP000478052">
    <property type="component" value="Unassembled WGS sequence"/>
</dbReference>
<evidence type="ECO:0000256" key="1">
    <source>
        <dbReference type="SAM" id="MobiDB-lite"/>
    </source>
</evidence>
<dbReference type="Pfam" id="PF02205">
    <property type="entry name" value="WH2"/>
    <property type="match status" value="1"/>
</dbReference>
<feature type="region of interest" description="Disordered" evidence="1">
    <location>
        <begin position="333"/>
        <end position="473"/>
    </location>
</feature>
<feature type="non-terminal residue" evidence="3">
    <location>
        <position position="1"/>
    </location>
</feature>
<dbReference type="OrthoDB" id="5877983at2759"/>
<feature type="region of interest" description="Disordered" evidence="1">
    <location>
        <begin position="70"/>
        <end position="152"/>
    </location>
</feature>
<protein>
    <submittedName>
        <fullName evidence="3">WAS/WASL-interacting protein family member 3-like isoform X1</fullName>
    </submittedName>
</protein>
<feature type="compositionally biased region" description="Polar residues" evidence="1">
    <location>
        <begin position="188"/>
        <end position="222"/>
    </location>
</feature>
<feature type="compositionally biased region" description="Basic and acidic residues" evidence="1">
    <location>
        <begin position="226"/>
        <end position="240"/>
    </location>
</feature>
<organism evidence="3 4">
    <name type="scientific">Aphis craccivora</name>
    <name type="common">Cowpea aphid</name>
    <dbReference type="NCBI Taxonomy" id="307492"/>
    <lineage>
        <taxon>Eukaryota</taxon>
        <taxon>Metazoa</taxon>
        <taxon>Ecdysozoa</taxon>
        <taxon>Arthropoda</taxon>
        <taxon>Hexapoda</taxon>
        <taxon>Insecta</taxon>
        <taxon>Pterygota</taxon>
        <taxon>Neoptera</taxon>
        <taxon>Paraneoptera</taxon>
        <taxon>Hemiptera</taxon>
        <taxon>Sternorrhyncha</taxon>
        <taxon>Aphidomorpha</taxon>
        <taxon>Aphidoidea</taxon>
        <taxon>Aphididae</taxon>
        <taxon>Aphidini</taxon>
        <taxon>Aphis</taxon>
        <taxon>Aphis</taxon>
    </lineage>
</organism>
<evidence type="ECO:0000259" key="2">
    <source>
        <dbReference type="PROSITE" id="PS51082"/>
    </source>
</evidence>
<feature type="region of interest" description="Disordered" evidence="1">
    <location>
        <begin position="183"/>
        <end position="320"/>
    </location>
</feature>
<feature type="compositionally biased region" description="Polar residues" evidence="1">
    <location>
        <begin position="448"/>
        <end position="473"/>
    </location>
</feature>
<feature type="compositionally biased region" description="Pro residues" evidence="1">
    <location>
        <begin position="347"/>
        <end position="356"/>
    </location>
</feature>
<accession>A0A6G0YK44</accession>
<sequence length="529" mass="56463">SVIDGGPRRVANTHYTHGPTAPHRVLAPPSVPKREWWPDRRSGVVPYDRLPTPFVRFRLFFPLQTAMPFPPPPPPPPPPAGLSGPPPPPPGPPPPMFGAGASKKGGNNPLQARDQLLQSIRLGKPLKKTVTNDKSSPLINNSPKTPVKCNGTVKNGEMSSIAARTPNGLAELFAGGMPKLKPTGLAVTGQTRTQTPPTNNLSPVSLFNQTTANLSPSNTSTLPLHKKNEGIRKVQNDIKSRGPPPQPPSFNQKPTIPSSTSEPVSIIPPGVGHNRTGSVPSLVSDNAPGRGPPPGGYGKPNVAPKPPSIRPAVPTKKSTLTVSSTNLVTAADGRNLVSRAQSMRIPKTPPVAPNSQPPQFNNLTISSKNQLPAFHQSQDSILRNSPNPPPNGQWGSRTLRPIKHPNTRPPPPPIKAPLNPPVCAPPPPPPPHRSGPPPPPPNVPPHKSYQNNNVTNGAPPTPPTRHSSMRNGPTSVLSMSLLEEMEMKFSTMFKPLVRIPSPPIFQRVDKIYNSRLVVAKHQAPKPPGY</sequence>
<gene>
    <name evidence="3" type="ORF">FWK35_00019941</name>
</gene>